<reference evidence="2" key="1">
    <citation type="submission" date="2019-12" db="EMBL/GenBank/DDBJ databases">
        <authorList>
            <person name="Cremers G."/>
        </authorList>
    </citation>
    <scope>NUCLEOTIDE SEQUENCE</scope>
    <source>
        <strain evidence="2">Mbul1</strain>
    </source>
</reference>
<dbReference type="PANTHER" id="PTHR11102">
    <property type="entry name" value="SEL-1-LIKE PROTEIN"/>
    <property type="match status" value="1"/>
</dbReference>
<dbReference type="InterPro" id="IPR006597">
    <property type="entry name" value="Sel1-like"/>
</dbReference>
<dbReference type="SMART" id="SM00671">
    <property type="entry name" value="SEL1"/>
    <property type="match status" value="4"/>
</dbReference>
<accession>A0A679IMB9</accession>
<feature type="compositionally biased region" description="Pro residues" evidence="1">
    <location>
        <begin position="1181"/>
        <end position="1190"/>
    </location>
</feature>
<proteinExistence type="predicted"/>
<name>A0A679IMB9_9HYPH</name>
<feature type="compositionally biased region" description="Low complexity" evidence="1">
    <location>
        <begin position="862"/>
        <end position="909"/>
    </location>
</feature>
<sequence>MSTAIDPFRCRCDTSTLHNDTSDWVTDLAAPGLTMKRNATLNLEEFDPEVLDAARDVARRAGVPVEAWIASIVSPDQKPKARRSRISSPTHHAARPRPEGQVMSPVPPAPVETAAVPEPAPVVEAAAAPESSPEAEPAAEIAAVTEVATVTETAAPAEIAAVASDPIEPFTTSIAEMMRRLDRIDHKIGQDQQASQQAASRTIEEIEARISTVLDAGLSPAAQMAERLGQIERRMVELGEQLASPRPIGRRGRPAEAEIRDAVAEIRQRQRELDSDGTPAQGKASGAALRMPSPAISELQAETSRLRESIGGLATGRDVGALEQAMRSLVTGVQRAQEPADLAAIAAPIELIRVQVTRLADDVAENVHARVANDVERLAAKVDGALSNSTPGFADRDELGNLFRELDEIRRLIAALAGPERIQSLAQGLQAISAQITELQGGVGGDGSNMAELRPLLEEIRTGLRTPQSGGIEEQIQAMGAKLDALRDGASGGGGNSDAIIVRIDALADKVERASVNPVGDLIGRLEDLGETLRRPVIPGGDLASIHGMLHDLAEKLDRVGGPVGPRAEGLDALEKQVLALASRIDTRDADPALAGLERTMSDLLAQVSALRDEAPIEAAVERAARNAVAESIGTTGDTGELELLKASLADLRMHQAASEQRMQATLDGVHSTLHKLVGQLGALAEGGTLPTNHAWSTHDLAERLAVATGRVDERAPMQSGIGVRRPEPLRVSPQTQSFELGHVTDLPLEPGTRRPNPDRPADAAADGAAPTESDIKTSFIAAARRAAQAAQNEAAEAARSPAMRGRTSSDAVAESPVPGPGARLRAELDKRRKPLLLGLAAIVLALGALQAINSRRSGADASTPQIAATTAAPAEPSESPDKGSTAAASTSPAGTSSASTSPAGTETTARPDPETTQSISDVAPPPTVPATAPAEAASRPLQRTVPKVAALHDLAGDLGAVPTGLAQLRKAALEGDGASVYDLASRALEGRGMPRDFAVAAKLFEALAGAGYAPAQYKLGGLYEKGSGVVRDLSQAKLWYGRAAEQGHARSMHNLAVVYAENPAANGKPDYTTASQWFRRGAEYGMRDSQYNLAVLYARGLGVQQDLVQSYLWFSAAAAQGDDDAGRKRDDVAAKLSPKDLVTAQSLSTAFKPKAALPAVNEPPAPTGTGVDGSMSLIGAPPPAAPVPPQRRSTGA</sequence>
<dbReference type="Pfam" id="PF08238">
    <property type="entry name" value="Sel1"/>
    <property type="match status" value="4"/>
</dbReference>
<dbReference type="EMBL" id="LR743504">
    <property type="protein sequence ID" value="CAA2099676.1"/>
    <property type="molecule type" value="Genomic_DNA"/>
</dbReference>
<feature type="region of interest" description="Disordered" evidence="1">
    <location>
        <begin position="76"/>
        <end position="113"/>
    </location>
</feature>
<dbReference type="AlphaFoldDB" id="A0A679IMB9"/>
<dbReference type="InterPro" id="IPR011990">
    <property type="entry name" value="TPR-like_helical_dom_sf"/>
</dbReference>
<organism evidence="2">
    <name type="scientific">Methylobacterium bullatum</name>
    <dbReference type="NCBI Taxonomy" id="570505"/>
    <lineage>
        <taxon>Bacteria</taxon>
        <taxon>Pseudomonadati</taxon>
        <taxon>Pseudomonadota</taxon>
        <taxon>Alphaproteobacteria</taxon>
        <taxon>Hyphomicrobiales</taxon>
        <taxon>Methylobacteriaceae</taxon>
        <taxon>Methylobacterium</taxon>
    </lineage>
</organism>
<feature type="region of interest" description="Disordered" evidence="1">
    <location>
        <begin position="792"/>
        <end position="823"/>
    </location>
</feature>
<gene>
    <name evidence="2" type="primary">podJ</name>
    <name evidence="2" type="ORF">MBUL_00273</name>
</gene>
<feature type="compositionally biased region" description="Basic and acidic residues" evidence="1">
    <location>
        <begin position="752"/>
        <end position="762"/>
    </location>
</feature>
<feature type="region of interest" description="Disordered" evidence="1">
    <location>
        <begin position="712"/>
        <end position="774"/>
    </location>
</feature>
<dbReference type="PANTHER" id="PTHR11102:SF160">
    <property type="entry name" value="ERAD-ASSOCIATED E3 UBIQUITIN-PROTEIN LIGASE COMPONENT HRD3"/>
    <property type="match status" value="1"/>
</dbReference>
<feature type="region of interest" description="Disordered" evidence="1">
    <location>
        <begin position="1153"/>
        <end position="1197"/>
    </location>
</feature>
<feature type="region of interest" description="Disordered" evidence="1">
    <location>
        <begin position="857"/>
        <end position="942"/>
    </location>
</feature>
<protein>
    <submittedName>
        <fullName evidence="2">Localization factor PodJL</fullName>
    </submittedName>
</protein>
<evidence type="ECO:0000256" key="1">
    <source>
        <dbReference type="SAM" id="MobiDB-lite"/>
    </source>
</evidence>
<dbReference type="InterPro" id="IPR050767">
    <property type="entry name" value="Sel1_AlgK"/>
</dbReference>
<dbReference type="SUPFAM" id="SSF81901">
    <property type="entry name" value="HCP-like"/>
    <property type="match status" value="1"/>
</dbReference>
<feature type="region of interest" description="Disordered" evidence="1">
    <location>
        <begin position="269"/>
        <end position="290"/>
    </location>
</feature>
<dbReference type="Gene3D" id="1.25.40.10">
    <property type="entry name" value="Tetratricopeptide repeat domain"/>
    <property type="match status" value="1"/>
</dbReference>
<evidence type="ECO:0000313" key="2">
    <source>
        <dbReference type="EMBL" id="CAA2099676.1"/>
    </source>
</evidence>